<dbReference type="InterPro" id="IPR050051">
    <property type="entry name" value="EccE_dom"/>
</dbReference>
<organism evidence="10 11">
    <name type="scientific">Streptomyces pathocidini</name>
    <dbReference type="NCBI Taxonomy" id="1650571"/>
    <lineage>
        <taxon>Bacteria</taxon>
        <taxon>Bacillati</taxon>
        <taxon>Actinomycetota</taxon>
        <taxon>Actinomycetes</taxon>
        <taxon>Kitasatosporales</taxon>
        <taxon>Streptomycetaceae</taxon>
        <taxon>Streptomyces</taxon>
    </lineage>
</organism>
<reference evidence="10 11" key="1">
    <citation type="submission" date="2024-10" db="EMBL/GenBank/DDBJ databases">
        <title>The Natural Products Discovery Center: Release of the First 8490 Sequenced Strains for Exploring Actinobacteria Biosynthetic Diversity.</title>
        <authorList>
            <person name="Kalkreuter E."/>
            <person name="Kautsar S.A."/>
            <person name="Yang D."/>
            <person name="Bader C.D."/>
            <person name="Teijaro C.N."/>
            <person name="Fluegel L."/>
            <person name="Davis C.M."/>
            <person name="Simpson J.R."/>
            <person name="Lauterbach L."/>
            <person name="Steele A.D."/>
            <person name="Gui C."/>
            <person name="Meng S."/>
            <person name="Li G."/>
            <person name="Viehrig K."/>
            <person name="Ye F."/>
            <person name="Su P."/>
            <person name="Kiefer A.F."/>
            <person name="Nichols A."/>
            <person name="Cepeda A.J."/>
            <person name="Yan W."/>
            <person name="Fan B."/>
            <person name="Jiang Y."/>
            <person name="Adhikari A."/>
            <person name="Zheng C.-J."/>
            <person name="Schuster L."/>
            <person name="Cowan T.M."/>
            <person name="Smanski M.J."/>
            <person name="Chevrette M.G."/>
            <person name="De Carvalho L.P.S."/>
            <person name="Shen B."/>
        </authorList>
    </citation>
    <scope>NUCLEOTIDE SEQUENCE [LARGE SCALE GENOMIC DNA]</scope>
    <source>
        <strain evidence="10 11">NPDC020327</strain>
    </source>
</reference>
<evidence type="ECO:0000256" key="2">
    <source>
        <dbReference type="ARBA" id="ARBA00007759"/>
    </source>
</evidence>
<dbReference type="EMBL" id="JBIRWE010000002">
    <property type="protein sequence ID" value="MFI1963531.1"/>
    <property type="molecule type" value="Genomic_DNA"/>
</dbReference>
<evidence type="ECO:0000313" key="11">
    <source>
        <dbReference type="Proteomes" id="UP001611548"/>
    </source>
</evidence>
<evidence type="ECO:0000256" key="5">
    <source>
        <dbReference type="ARBA" id="ARBA00022989"/>
    </source>
</evidence>
<feature type="region of interest" description="Disordered" evidence="7">
    <location>
        <begin position="1"/>
        <end position="50"/>
    </location>
</feature>
<feature type="domain" description="Type VII secretion system protein EccE" evidence="9">
    <location>
        <begin position="241"/>
        <end position="350"/>
    </location>
</feature>
<evidence type="ECO:0000256" key="1">
    <source>
        <dbReference type="ARBA" id="ARBA00004236"/>
    </source>
</evidence>
<feature type="compositionally biased region" description="Basic and acidic residues" evidence="7">
    <location>
        <begin position="13"/>
        <end position="32"/>
    </location>
</feature>
<comment type="similarity">
    <text evidence="2">Belongs to the EccE family.</text>
</comment>
<evidence type="ECO:0000256" key="4">
    <source>
        <dbReference type="ARBA" id="ARBA00022692"/>
    </source>
</evidence>
<evidence type="ECO:0000256" key="8">
    <source>
        <dbReference type="SAM" id="Phobius"/>
    </source>
</evidence>
<gene>
    <name evidence="10" type="primary">eccE</name>
    <name evidence="10" type="ORF">ACH429_05220</name>
</gene>
<dbReference type="InterPro" id="IPR021368">
    <property type="entry name" value="T7SS_EccE"/>
</dbReference>
<evidence type="ECO:0000313" key="10">
    <source>
        <dbReference type="EMBL" id="MFI1963531.1"/>
    </source>
</evidence>
<dbReference type="Proteomes" id="UP001611548">
    <property type="component" value="Unassembled WGS sequence"/>
</dbReference>
<name>A0ABW7UPI7_9ACTN</name>
<feature type="transmembrane region" description="Helical" evidence="8">
    <location>
        <begin position="82"/>
        <end position="98"/>
    </location>
</feature>
<comment type="subcellular location">
    <subcellularLocation>
        <location evidence="1">Cell membrane</location>
    </subcellularLocation>
</comment>
<dbReference type="NCBIfam" id="TIGR03923">
    <property type="entry name" value="T7SS_EccE"/>
    <property type="match status" value="1"/>
</dbReference>
<evidence type="ECO:0000259" key="9">
    <source>
        <dbReference type="Pfam" id="PF11203"/>
    </source>
</evidence>
<evidence type="ECO:0000256" key="3">
    <source>
        <dbReference type="ARBA" id="ARBA00022475"/>
    </source>
</evidence>
<accession>A0ABW7UPI7</accession>
<comment type="caution">
    <text evidence="10">The sequence shown here is derived from an EMBL/GenBank/DDBJ whole genome shotgun (WGS) entry which is preliminary data.</text>
</comment>
<protein>
    <submittedName>
        <fullName evidence="10">Type VII secretion protein EccE</fullName>
    </submittedName>
</protein>
<sequence>MSTATRSRRRNDSRRSDSRRTERDHDAQRGERSAAPARLGPAAPSLSRRAGSGASVRVQQLVVIELAAALFVAGWLLRPIGLAVATVLAVPLVLFGLLRRHGRPLQEWFATTRALKDRRKRNGAPLPAGTDPGFAPAVECDPALRTYSFQDRSQREIGMVGDGTFLTALVQVQAMDTPLRPAPGAREVPLDLLQALLEVDDIKLASVQVVQHTQPAPAPHLPQQAMAARSYAPLQAQSMTPGLRLTWVALKLDPELCPEAVEARGGGMQGARRALLRVADHLTSRLMGAGLSAKVLSESGIVSAVATSSCVNPAATTGGAALDGSRANRRTAETSRVWRCDDRWHTSYWVGRWPQLGQDAAPLPALVGQLTASPALASTFSLTLSKASGNATALSGYIRLTGRSENELTAARRQLERVASASKIGLVRLDREQLPGVLATLPLGGTR</sequence>
<keyword evidence="4 8" id="KW-0812">Transmembrane</keyword>
<keyword evidence="3" id="KW-1003">Cell membrane</keyword>
<dbReference type="RefSeq" id="WP_055470557.1">
    <property type="nucleotide sequence ID" value="NZ_JBIRWE010000002.1"/>
</dbReference>
<proteinExistence type="inferred from homology"/>
<dbReference type="Pfam" id="PF11203">
    <property type="entry name" value="EccE"/>
    <property type="match status" value="1"/>
</dbReference>
<evidence type="ECO:0000256" key="6">
    <source>
        <dbReference type="ARBA" id="ARBA00023136"/>
    </source>
</evidence>
<keyword evidence="6 8" id="KW-0472">Membrane</keyword>
<keyword evidence="5 8" id="KW-1133">Transmembrane helix</keyword>
<evidence type="ECO:0000256" key="7">
    <source>
        <dbReference type="SAM" id="MobiDB-lite"/>
    </source>
</evidence>
<feature type="compositionally biased region" description="Basic residues" evidence="7">
    <location>
        <begin position="1"/>
        <end position="12"/>
    </location>
</feature>
<keyword evidence="11" id="KW-1185">Reference proteome</keyword>